<proteinExistence type="predicted"/>
<dbReference type="OrthoDB" id="1434973at2759"/>
<dbReference type="InterPro" id="IPR036691">
    <property type="entry name" value="Endo/exonu/phosph_ase_sf"/>
</dbReference>
<dbReference type="GeneID" id="107471016"/>
<dbReference type="RefSeq" id="XP_015945942.1">
    <property type="nucleotide sequence ID" value="XM_016090456.1"/>
</dbReference>
<dbReference type="PANTHER" id="PTHR33710">
    <property type="entry name" value="BNAC02G09200D PROTEIN"/>
    <property type="match status" value="1"/>
</dbReference>
<reference evidence="2" key="2">
    <citation type="submission" date="2025-08" db="UniProtKB">
        <authorList>
            <consortium name="RefSeq"/>
        </authorList>
    </citation>
    <scope>IDENTIFICATION</scope>
    <source>
        <tissue evidence="2">Whole plant</tissue>
    </source>
</reference>
<keyword evidence="1" id="KW-1185">Reference proteome</keyword>
<dbReference type="Proteomes" id="UP000515211">
    <property type="component" value="Chromosome 10"/>
</dbReference>
<evidence type="ECO:0000313" key="2">
    <source>
        <dbReference type="RefSeq" id="XP_015945942.1"/>
    </source>
</evidence>
<dbReference type="AlphaFoldDB" id="A0A6P4BYP7"/>
<dbReference type="SUPFAM" id="SSF56219">
    <property type="entry name" value="DNase I-like"/>
    <property type="match status" value="1"/>
</dbReference>
<dbReference type="Gene3D" id="3.60.10.10">
    <property type="entry name" value="Endonuclease/exonuclease/phosphatase"/>
    <property type="match status" value="1"/>
</dbReference>
<sequence length="280" mass="32469">MGFDTWTISEGEEFSGGIWCLWNKDVWDVQVLRIHKQLIHCKVSWNKQEPWFLTAIYGSPNPTIRRDLWYMLEKIANLTIGPWCIGSNFNAIKSAQDSGGSSNLSSDTNKFIDCMCNCGMMEVEISGSPFTWQRGHIKRRLDRVLSSFKWAQLFQAAGVKHLSKLKSDHLPILIDFQHTIQDNSNKPFRLLAPWLLHDDYSNLVNDAWNPNDSLTDNINSFNNRAKAWNRETFENIFRKKSCIIARLEGINKSLSFQSNPFLEKLQKELCMEYENIVVQE</sequence>
<dbReference type="PANTHER" id="PTHR33710:SF77">
    <property type="entry name" value="DNASE I-LIKE SUPERFAMILY PROTEIN"/>
    <property type="match status" value="1"/>
</dbReference>
<protein>
    <submittedName>
        <fullName evidence="2">Uncharacterized protein LOC107471016</fullName>
    </submittedName>
</protein>
<evidence type="ECO:0000313" key="1">
    <source>
        <dbReference type="Proteomes" id="UP000515211"/>
    </source>
</evidence>
<accession>A0A6P4BYP7</accession>
<name>A0A6P4BYP7_ARADU</name>
<reference evidence="1" key="1">
    <citation type="journal article" date="2016" name="Nat. Genet.">
        <title>The genome sequences of Arachis duranensis and Arachis ipaensis, the diploid ancestors of cultivated peanut.</title>
        <authorList>
            <person name="Bertioli D.J."/>
            <person name="Cannon S.B."/>
            <person name="Froenicke L."/>
            <person name="Huang G."/>
            <person name="Farmer A.D."/>
            <person name="Cannon E.K."/>
            <person name="Liu X."/>
            <person name="Gao D."/>
            <person name="Clevenger J."/>
            <person name="Dash S."/>
            <person name="Ren L."/>
            <person name="Moretzsohn M.C."/>
            <person name="Shirasawa K."/>
            <person name="Huang W."/>
            <person name="Vidigal B."/>
            <person name="Abernathy B."/>
            <person name="Chu Y."/>
            <person name="Niederhuth C.E."/>
            <person name="Umale P."/>
            <person name="Araujo A.C."/>
            <person name="Kozik A."/>
            <person name="Kim K.D."/>
            <person name="Burow M.D."/>
            <person name="Varshney R.K."/>
            <person name="Wang X."/>
            <person name="Zhang X."/>
            <person name="Barkley N."/>
            <person name="Guimaraes P.M."/>
            <person name="Isobe S."/>
            <person name="Guo B."/>
            <person name="Liao B."/>
            <person name="Stalker H.T."/>
            <person name="Schmitz R.J."/>
            <person name="Scheffler B.E."/>
            <person name="Leal-Bertioli S.C."/>
            <person name="Xun X."/>
            <person name="Jackson S.A."/>
            <person name="Michelmore R."/>
            <person name="Ozias-Akins P."/>
        </authorList>
    </citation>
    <scope>NUCLEOTIDE SEQUENCE [LARGE SCALE GENOMIC DNA]</scope>
    <source>
        <strain evidence="1">cv. V14167</strain>
    </source>
</reference>
<dbReference type="KEGG" id="adu:107471016"/>
<organism evidence="1 2">
    <name type="scientific">Arachis duranensis</name>
    <name type="common">Wild peanut</name>
    <dbReference type="NCBI Taxonomy" id="130453"/>
    <lineage>
        <taxon>Eukaryota</taxon>
        <taxon>Viridiplantae</taxon>
        <taxon>Streptophyta</taxon>
        <taxon>Embryophyta</taxon>
        <taxon>Tracheophyta</taxon>
        <taxon>Spermatophyta</taxon>
        <taxon>Magnoliopsida</taxon>
        <taxon>eudicotyledons</taxon>
        <taxon>Gunneridae</taxon>
        <taxon>Pentapetalae</taxon>
        <taxon>rosids</taxon>
        <taxon>fabids</taxon>
        <taxon>Fabales</taxon>
        <taxon>Fabaceae</taxon>
        <taxon>Papilionoideae</taxon>
        <taxon>50 kb inversion clade</taxon>
        <taxon>dalbergioids sensu lato</taxon>
        <taxon>Dalbergieae</taxon>
        <taxon>Pterocarpus clade</taxon>
        <taxon>Arachis</taxon>
    </lineage>
</organism>
<gene>
    <name evidence="2" type="primary">LOC107471016</name>
</gene>